<proteinExistence type="predicted"/>
<dbReference type="HOGENOM" id="CLU_1371946_0_0_1"/>
<sequence>MTQSPSISSHSIPRSPSSTVIQKSTHVASILKDLVVSDHILTKRTLDIPVLYDTAKYTPLSQSSTNCEVPESRKHGLTLKARKAAPPPKSNGTSNQAFFPKKIDRGTWQKGLILHCGSEGEPMVLFLIAAVHLSAIRVMLGIYECLHAEDEYDSYSHLLTKESLRVGKRQENMGSESDIVIKVIRKKHHSHNKGSIPLL</sequence>
<protein>
    <submittedName>
        <fullName evidence="2">Uncharacterized protein</fullName>
    </submittedName>
</protein>
<dbReference type="AlphaFoldDB" id="A0A074YPU2"/>
<evidence type="ECO:0000313" key="3">
    <source>
        <dbReference type="Proteomes" id="UP000030641"/>
    </source>
</evidence>
<name>A0A074YPU2_AURSE</name>
<dbReference type="Proteomes" id="UP000030641">
    <property type="component" value="Unassembled WGS sequence"/>
</dbReference>
<feature type="compositionally biased region" description="Low complexity" evidence="1">
    <location>
        <begin position="1"/>
        <end position="18"/>
    </location>
</feature>
<gene>
    <name evidence="2" type="ORF">AUEXF2481DRAFT_193392</name>
</gene>
<dbReference type="GeneID" id="25362411"/>
<dbReference type="InParanoid" id="A0A074YPU2"/>
<keyword evidence="3" id="KW-1185">Reference proteome</keyword>
<organism evidence="2 3">
    <name type="scientific">Aureobasidium subglaciale (strain EXF-2481)</name>
    <name type="common">Aureobasidium pullulans var. subglaciale</name>
    <dbReference type="NCBI Taxonomy" id="1043005"/>
    <lineage>
        <taxon>Eukaryota</taxon>
        <taxon>Fungi</taxon>
        <taxon>Dikarya</taxon>
        <taxon>Ascomycota</taxon>
        <taxon>Pezizomycotina</taxon>
        <taxon>Dothideomycetes</taxon>
        <taxon>Dothideomycetidae</taxon>
        <taxon>Dothideales</taxon>
        <taxon>Saccotheciaceae</taxon>
        <taxon>Aureobasidium</taxon>
    </lineage>
</organism>
<dbReference type="EMBL" id="KL584750">
    <property type="protein sequence ID" value="KEQ99720.1"/>
    <property type="molecule type" value="Genomic_DNA"/>
</dbReference>
<accession>A0A074YPU2</accession>
<dbReference type="RefSeq" id="XP_013348449.1">
    <property type="nucleotide sequence ID" value="XM_013492995.1"/>
</dbReference>
<evidence type="ECO:0000313" key="2">
    <source>
        <dbReference type="EMBL" id="KEQ99720.1"/>
    </source>
</evidence>
<evidence type="ECO:0000256" key="1">
    <source>
        <dbReference type="SAM" id="MobiDB-lite"/>
    </source>
</evidence>
<reference evidence="2 3" key="1">
    <citation type="journal article" date="2014" name="BMC Genomics">
        <title>Genome sequencing of four Aureobasidium pullulans varieties: biotechnological potential, stress tolerance, and description of new species.</title>
        <authorList>
            <person name="Gostin Ar C."/>
            <person name="Ohm R.A."/>
            <person name="Kogej T."/>
            <person name="Sonjak S."/>
            <person name="Turk M."/>
            <person name="Zajc J."/>
            <person name="Zalar P."/>
            <person name="Grube M."/>
            <person name="Sun H."/>
            <person name="Han J."/>
            <person name="Sharma A."/>
            <person name="Chiniquy J."/>
            <person name="Ngan C.Y."/>
            <person name="Lipzen A."/>
            <person name="Barry K."/>
            <person name="Grigoriev I.V."/>
            <person name="Gunde-Cimerman N."/>
        </authorList>
    </citation>
    <scope>NUCLEOTIDE SEQUENCE [LARGE SCALE GENOMIC DNA]</scope>
    <source>
        <strain evidence="2 3">EXF-2481</strain>
    </source>
</reference>
<feature type="region of interest" description="Disordered" evidence="1">
    <location>
        <begin position="1"/>
        <end position="20"/>
    </location>
</feature>